<dbReference type="RefSeq" id="WP_181762144.1">
    <property type="nucleotide sequence ID" value="NZ_JACEON010000034.1"/>
</dbReference>
<accession>A0A838XZU4</accession>
<reference evidence="2 3" key="2">
    <citation type="submission" date="2020-08" db="EMBL/GenBank/DDBJ databases">
        <title>Stappia taiwanensis sp. nov., isolated from a coastal thermal spring.</title>
        <authorList>
            <person name="Kampfer P."/>
        </authorList>
    </citation>
    <scope>NUCLEOTIDE SEQUENCE [LARGE SCALE GENOMIC DNA]</scope>
    <source>
        <strain evidence="2 3">DSM 23284</strain>
    </source>
</reference>
<dbReference type="GO" id="GO:0006313">
    <property type="term" value="P:DNA transposition"/>
    <property type="evidence" value="ECO:0007669"/>
    <property type="project" value="InterPro"/>
</dbReference>
<reference evidence="2 3" key="1">
    <citation type="submission" date="2020-07" db="EMBL/GenBank/DDBJ databases">
        <authorList>
            <person name="Li M."/>
        </authorList>
    </citation>
    <scope>NUCLEOTIDE SEQUENCE [LARGE SCALE GENOMIC DNA]</scope>
    <source>
        <strain evidence="2 3">DSM 23284</strain>
    </source>
</reference>
<dbReference type="EMBL" id="JACEON010000034">
    <property type="protein sequence ID" value="MBA4613946.1"/>
    <property type="molecule type" value="Genomic_DNA"/>
</dbReference>
<dbReference type="PANTHER" id="PTHR47515">
    <property type="entry name" value="LOW CALCIUM RESPONSE LOCUS PROTEIN T"/>
    <property type="match status" value="1"/>
</dbReference>
<dbReference type="InterPro" id="IPR009057">
    <property type="entry name" value="Homeodomain-like_sf"/>
</dbReference>
<feature type="non-terminal residue" evidence="2">
    <location>
        <position position="361"/>
    </location>
</feature>
<dbReference type="SUPFAM" id="SSF53098">
    <property type="entry name" value="Ribonuclease H-like"/>
    <property type="match status" value="1"/>
</dbReference>
<dbReference type="InterPro" id="IPR036397">
    <property type="entry name" value="RNaseH_sf"/>
</dbReference>
<evidence type="ECO:0000313" key="3">
    <source>
        <dbReference type="Proteomes" id="UP000559404"/>
    </source>
</evidence>
<sequence>MKRSRFSEEQIIGILKAHQAGMTPAELCRKHGISDATFYTWRKKYGGMDVSDAKRLKALEEENAKLKKLLAEQMMDVSTLREMLNKKLLTPDSRRKAVSWAIEMKDYSQRRACALVGIAPRVFRYQSSRPDDAGLRERLRELSSERRRFGYRRLHLLLKREGIAVNWKKLYRIYKEERLTVRKRGGRKRALGTRAPMAVPQDPNQRWSLDFVSDTLVNGRRFRILCVIDDFSRECLATVVDNSLSGERVARELDAIAERRGYPCMVVSDNGTELTSNAMLAWQQDRSVEWHYIAPGKPMQNGFVESFNGRLRDECLNEHLFRNYRHAREIIEKWRIDYNLNRPHTSLDGLTPNEFATRSRM</sequence>
<dbReference type="PANTHER" id="PTHR47515:SF1">
    <property type="entry name" value="BLR2054 PROTEIN"/>
    <property type="match status" value="1"/>
</dbReference>
<evidence type="ECO:0000259" key="1">
    <source>
        <dbReference type="PROSITE" id="PS50994"/>
    </source>
</evidence>
<dbReference type="NCBIfam" id="NF033516">
    <property type="entry name" value="transpos_IS3"/>
    <property type="match status" value="1"/>
</dbReference>
<dbReference type="InterPro" id="IPR025948">
    <property type="entry name" value="HTH-like_dom"/>
</dbReference>
<dbReference type="InterPro" id="IPR001584">
    <property type="entry name" value="Integrase_cat-core"/>
</dbReference>
<dbReference type="Pfam" id="PF01527">
    <property type="entry name" value="HTH_Tnp_1"/>
    <property type="match status" value="1"/>
</dbReference>
<gene>
    <name evidence="2" type="ORF">H1W37_20025</name>
</gene>
<dbReference type="InterPro" id="IPR048020">
    <property type="entry name" value="Transpos_IS3"/>
</dbReference>
<dbReference type="AlphaFoldDB" id="A0A838XZU4"/>
<dbReference type="PROSITE" id="PS50994">
    <property type="entry name" value="INTEGRASE"/>
    <property type="match status" value="1"/>
</dbReference>
<name>A0A838XZU4_9HYPH</name>
<proteinExistence type="predicted"/>
<comment type="caution">
    <text evidence="2">The sequence shown here is derived from an EMBL/GenBank/DDBJ whole genome shotgun (WGS) entry which is preliminary data.</text>
</comment>
<dbReference type="InterPro" id="IPR002514">
    <property type="entry name" value="Transposase_8"/>
</dbReference>
<feature type="domain" description="Integrase catalytic" evidence="1">
    <location>
        <begin position="199"/>
        <end position="360"/>
    </location>
</feature>
<dbReference type="Proteomes" id="UP000559404">
    <property type="component" value="Unassembled WGS sequence"/>
</dbReference>
<dbReference type="InterPro" id="IPR012337">
    <property type="entry name" value="RNaseH-like_sf"/>
</dbReference>
<dbReference type="Pfam" id="PF13683">
    <property type="entry name" value="rve_3"/>
    <property type="match status" value="1"/>
</dbReference>
<dbReference type="Gene3D" id="3.30.420.10">
    <property type="entry name" value="Ribonuclease H-like superfamily/Ribonuclease H"/>
    <property type="match status" value="1"/>
</dbReference>
<organism evidence="2 3">
    <name type="scientific">Stappia taiwanensis</name>
    <dbReference type="NCBI Taxonomy" id="992267"/>
    <lineage>
        <taxon>Bacteria</taxon>
        <taxon>Pseudomonadati</taxon>
        <taxon>Pseudomonadota</taxon>
        <taxon>Alphaproteobacteria</taxon>
        <taxon>Hyphomicrobiales</taxon>
        <taxon>Stappiaceae</taxon>
        <taxon>Stappia</taxon>
    </lineage>
</organism>
<dbReference type="GO" id="GO:0015074">
    <property type="term" value="P:DNA integration"/>
    <property type="evidence" value="ECO:0007669"/>
    <property type="project" value="InterPro"/>
</dbReference>
<evidence type="ECO:0000313" key="2">
    <source>
        <dbReference type="EMBL" id="MBA4613946.1"/>
    </source>
</evidence>
<dbReference type="Pfam" id="PF13276">
    <property type="entry name" value="HTH_21"/>
    <property type="match status" value="1"/>
</dbReference>
<protein>
    <submittedName>
        <fullName evidence="2">IS3 family transposase</fullName>
    </submittedName>
</protein>
<keyword evidence="3" id="KW-1185">Reference proteome</keyword>
<dbReference type="GO" id="GO:0004803">
    <property type="term" value="F:transposase activity"/>
    <property type="evidence" value="ECO:0007669"/>
    <property type="project" value="InterPro"/>
</dbReference>
<dbReference type="SUPFAM" id="SSF46689">
    <property type="entry name" value="Homeodomain-like"/>
    <property type="match status" value="1"/>
</dbReference>
<dbReference type="GO" id="GO:0003677">
    <property type="term" value="F:DNA binding"/>
    <property type="evidence" value="ECO:0007669"/>
    <property type="project" value="InterPro"/>
</dbReference>